<dbReference type="NCBIfam" id="TIGR03016">
    <property type="entry name" value="pepcterm_hypo_1"/>
    <property type="match status" value="1"/>
</dbReference>
<protein>
    <submittedName>
        <fullName evidence="2">TIGR03016 family PEP-CTERM system-associated outer membrane protein</fullName>
    </submittedName>
</protein>
<proteinExistence type="predicted"/>
<sequence>MLAEAARKLPAGHWLAIGTALAIASPARAEPFLPALDPPSSLIDSASPDQGSGATPTPSGGPFALPSAADSGFTRLDAPDFPYSAIAPPPGLPGRSWNITPSLGVQFLATDNLDQSRRNKRADFVTSIIPGLLLSVDTSRIRGIINYAPNIQFHTAEGESNRVDQRLNGQVLVTVVPDAVFLDIRGASATQAASGGFASQGNVVVGRDNRVQTNSVQISPYFVHRFGGLGTLQIGYAFQAVSQDIGGNGFGSDTGNGAFTPGGQRFFADQDFTAHEFYAVGRTGENFGRLAFESRLASTSYDGTGVLDGAYRRIASLQARYAITRSVIALVEGGYEQQRYAGVPGIDISEPVWAVGGRVNFSPESWVTAKYGRRDGFNSATVDAVVGLGVRTQLFANYAERLTTGAQRAIDLLSTTTLDEFGNPVDAATGAPTAQPFSDSLLGVQSSLFRIRRGAISISQLWPRDRITLTLSREERRPVSVEVGTTAFSQRGTSASLTWSHELTPSMVAIGNVQYGRFTSPGTGRGDVFSASATLAAQLRPGLSAFAQYALTTRSDDFDSGRALQNVVLVGLRQTF</sequence>
<evidence type="ECO:0000313" key="2">
    <source>
        <dbReference type="EMBL" id="MCR0985100.1"/>
    </source>
</evidence>
<dbReference type="RefSeq" id="WP_257718753.1">
    <property type="nucleotide sequence ID" value="NZ_JANJOU010000029.1"/>
</dbReference>
<dbReference type="InterPro" id="IPR017467">
    <property type="entry name" value="CHP03016_PEP-CTERM"/>
</dbReference>
<feature type="region of interest" description="Disordered" evidence="1">
    <location>
        <begin position="35"/>
        <end position="69"/>
    </location>
</feature>
<dbReference type="EMBL" id="JANJOU010000029">
    <property type="protein sequence ID" value="MCR0985100.1"/>
    <property type="molecule type" value="Genomic_DNA"/>
</dbReference>
<name>A0ABT1XAJ5_9PROT</name>
<organism evidence="2 3">
    <name type="scientific">Roseomonas populi</name>
    <dbReference type="NCBI Taxonomy" id="3121582"/>
    <lineage>
        <taxon>Bacteria</taxon>
        <taxon>Pseudomonadati</taxon>
        <taxon>Pseudomonadota</taxon>
        <taxon>Alphaproteobacteria</taxon>
        <taxon>Acetobacterales</taxon>
        <taxon>Roseomonadaceae</taxon>
        <taxon>Roseomonas</taxon>
    </lineage>
</organism>
<gene>
    <name evidence="2" type="ORF">NRP21_23905</name>
</gene>
<evidence type="ECO:0000256" key="1">
    <source>
        <dbReference type="SAM" id="MobiDB-lite"/>
    </source>
</evidence>
<accession>A0ABT1XAJ5</accession>
<dbReference type="Proteomes" id="UP001524642">
    <property type="component" value="Unassembled WGS sequence"/>
</dbReference>
<keyword evidence="3" id="KW-1185">Reference proteome</keyword>
<comment type="caution">
    <text evidence="2">The sequence shown here is derived from an EMBL/GenBank/DDBJ whole genome shotgun (WGS) entry which is preliminary data.</text>
</comment>
<feature type="compositionally biased region" description="Low complexity" evidence="1">
    <location>
        <begin position="51"/>
        <end position="62"/>
    </location>
</feature>
<evidence type="ECO:0000313" key="3">
    <source>
        <dbReference type="Proteomes" id="UP001524642"/>
    </source>
</evidence>
<reference evidence="2 3" key="1">
    <citation type="submission" date="2022-06" db="EMBL/GenBank/DDBJ databases">
        <title>Roseomonas CN29.</title>
        <authorList>
            <person name="Cheng Y."/>
            <person name="He X."/>
        </authorList>
    </citation>
    <scope>NUCLEOTIDE SEQUENCE [LARGE SCALE GENOMIC DNA]</scope>
    <source>
        <strain evidence="2 3">CN29</strain>
    </source>
</reference>